<geneLocation type="plasmid" evidence="7 8">
    <name>unnamed5</name>
</geneLocation>
<dbReference type="FunFam" id="3.40.50.1820:FF:000049">
    <property type="entry name" value="probable glutamyl endopeptidase, chloroplastic"/>
    <property type="match status" value="1"/>
</dbReference>
<evidence type="ECO:0000256" key="5">
    <source>
        <dbReference type="SAM" id="SignalP"/>
    </source>
</evidence>
<evidence type="ECO:0000256" key="4">
    <source>
        <dbReference type="ARBA" id="ARBA00022946"/>
    </source>
</evidence>
<dbReference type="RefSeq" id="WP_208845266.1">
    <property type="nucleotide sequence ID" value="NZ_CP072135.1"/>
</dbReference>
<feature type="chain" id="PRO_5037409172" evidence="5">
    <location>
        <begin position="24"/>
        <end position="824"/>
    </location>
</feature>
<dbReference type="InterPro" id="IPR011042">
    <property type="entry name" value="6-blade_b-propeller_TolB-like"/>
</dbReference>
<evidence type="ECO:0000256" key="2">
    <source>
        <dbReference type="ARBA" id="ARBA00022801"/>
    </source>
</evidence>
<name>A0A975HMZ3_9GAMM</name>
<feature type="signal peptide" evidence="5">
    <location>
        <begin position="1"/>
        <end position="23"/>
    </location>
</feature>
<dbReference type="Gene3D" id="3.40.50.1820">
    <property type="entry name" value="alpha/beta hydrolase"/>
    <property type="match status" value="1"/>
</dbReference>
<dbReference type="GO" id="GO:0004252">
    <property type="term" value="F:serine-type endopeptidase activity"/>
    <property type="evidence" value="ECO:0007669"/>
    <property type="project" value="TreeGrafter"/>
</dbReference>
<evidence type="ECO:0000256" key="3">
    <source>
        <dbReference type="ARBA" id="ARBA00022825"/>
    </source>
</evidence>
<keyword evidence="5" id="KW-0732">Signal</keyword>
<evidence type="ECO:0000259" key="6">
    <source>
        <dbReference type="Pfam" id="PF00326"/>
    </source>
</evidence>
<dbReference type="Gene3D" id="2.120.10.30">
    <property type="entry name" value="TolB, C-terminal domain"/>
    <property type="match status" value="1"/>
</dbReference>
<keyword evidence="3" id="KW-0720">Serine protease</keyword>
<dbReference type="InterPro" id="IPR001375">
    <property type="entry name" value="Peptidase_S9_cat"/>
</dbReference>
<accession>A0A975HMZ3</accession>
<sequence length="824" mass="93059">MLKKWLMCLLVSFCVIAPMASQATDTEYQMPSPAIASVVDAKLLPTNVLSPDGAWMALLDRSRVLSLKDLAKPEVGLAGIRFNPDTRIKTTTRLYDTLEFKHVQTGSIIPLNQLPEGKIAFPSWSSNSQYLAFVVAGDKVSTLWLYDVKTRKLQQLSELALNAFITEPYEWLQDSSAIVAAVASNHSKTPPEAEKAKLKPVIQESKGEKAPVRTYQNLLQTPHDEALFKFYGQTQLVKLTLDGRVQGIGPALIISDYAVSPDATNLLIAMIDEPFSYQVPYKRFPTVWQIWGMRGHPLYELARVPLAETIPQGFDSVQAGRREFQWRADKGATVIWAEAQDGGSMKAQVPFHDYLYSISAPFRREPELFAKMEWRFSHIDWADDNVALLSEWRFQDRHVRTHVISPRNADENRVLFSERSYNDSYKDPGSFVMTYNDLGSKVVKLVGGRYMYLVADGASAQGKQPYLARYDIKTNDVNKVWQSEAPYYERVVSVLDDEGMQFITLRESATEQPNYFLRNLADSSITQLTRYDHPYPDFIGVTKEVIKYTREDGTQLSGTLYLPAGYTKEKGPLPVLMWAYPLEFKDKAVASQMRESPYEFNYIGFWGPMPYLSKGIAVFDDPKMPIVGEGDSQPNDSFIPQLVSSAKAAVDTLVERGIADKNRIAIAGHSYGAFMVANLLAHSDLFKTGIARSGAYNRSLTPFGFQGEERDFWQAQTIYSQMSPFFNADKIDEPLLLIHGKEDPNSGTFPMQSERMYAALNGLGKTARLVMLPEEGHGYKARESIMHVLWEQERWLDKYLMPEGVNNDQPTKAVMEIPVIQNQE</sequence>
<keyword evidence="2" id="KW-0378">Hydrolase</keyword>
<dbReference type="AlphaFoldDB" id="A0A975HMZ3"/>
<keyword evidence="1" id="KW-0645">Protease</keyword>
<dbReference type="GO" id="GO:0006508">
    <property type="term" value="P:proteolysis"/>
    <property type="evidence" value="ECO:0007669"/>
    <property type="project" value="UniProtKB-KW"/>
</dbReference>
<protein>
    <submittedName>
        <fullName evidence="7">Prolyl oligopeptidase family serine peptidase</fullName>
    </submittedName>
</protein>
<keyword evidence="4" id="KW-0809">Transit peptide</keyword>
<dbReference type="SUPFAM" id="SSF82171">
    <property type="entry name" value="DPP6 N-terminal domain-like"/>
    <property type="match status" value="1"/>
</dbReference>
<dbReference type="KEGG" id="pxi:J5O05_19405"/>
<proteinExistence type="predicted"/>
<dbReference type="PANTHER" id="PTHR42776:SF28">
    <property type="entry name" value="GLUTAMYL ENDOPEPTIDASE, CHLOROPLASTIC-RELATED"/>
    <property type="match status" value="1"/>
</dbReference>
<dbReference type="SUPFAM" id="SSF53474">
    <property type="entry name" value="alpha/beta-Hydrolases"/>
    <property type="match status" value="1"/>
</dbReference>
<dbReference type="EMBL" id="CP072135">
    <property type="protein sequence ID" value="QTH73631.1"/>
    <property type="molecule type" value="Genomic_DNA"/>
</dbReference>
<evidence type="ECO:0000256" key="1">
    <source>
        <dbReference type="ARBA" id="ARBA00022670"/>
    </source>
</evidence>
<feature type="domain" description="Peptidase S9 prolyl oligopeptidase catalytic" evidence="6">
    <location>
        <begin position="648"/>
        <end position="800"/>
    </location>
</feature>
<dbReference type="Proteomes" id="UP000664904">
    <property type="component" value="Plasmid unnamed5"/>
</dbReference>
<evidence type="ECO:0000313" key="7">
    <source>
        <dbReference type="EMBL" id="QTH73631.1"/>
    </source>
</evidence>
<gene>
    <name evidence="7" type="ORF">J5O05_19405</name>
</gene>
<keyword evidence="8" id="KW-1185">Reference proteome</keyword>
<organism evidence="7 8">
    <name type="scientific">Pseudoalteromonas xiamenensis</name>
    <dbReference type="NCBI Taxonomy" id="882626"/>
    <lineage>
        <taxon>Bacteria</taxon>
        <taxon>Pseudomonadati</taxon>
        <taxon>Pseudomonadota</taxon>
        <taxon>Gammaproteobacteria</taxon>
        <taxon>Alteromonadales</taxon>
        <taxon>Pseudoalteromonadaceae</taxon>
        <taxon>Pseudoalteromonas</taxon>
    </lineage>
</organism>
<keyword evidence="7" id="KW-0614">Plasmid</keyword>
<dbReference type="Pfam" id="PF00326">
    <property type="entry name" value="Peptidase_S9"/>
    <property type="match status" value="1"/>
</dbReference>
<evidence type="ECO:0000313" key="8">
    <source>
        <dbReference type="Proteomes" id="UP000664904"/>
    </source>
</evidence>
<dbReference type="InterPro" id="IPR029058">
    <property type="entry name" value="AB_hydrolase_fold"/>
</dbReference>
<reference evidence="7" key="1">
    <citation type="submission" date="2021-03" db="EMBL/GenBank/DDBJ databases">
        <title>Complete Genome of Pseudoalteromonas xiamenensis STKMTI.2, a new potential marine bacterium producing anti-Vibrio compounds.</title>
        <authorList>
            <person name="Handayani D.P."/>
            <person name="Isnansetyo A."/>
            <person name="Istiqomah I."/>
            <person name="Jumina J."/>
        </authorList>
    </citation>
    <scope>NUCLEOTIDE SEQUENCE</scope>
    <source>
        <strain evidence="7">STKMTI.2</strain>
        <plasmid evidence="7">unnamed5</plasmid>
    </source>
</reference>
<dbReference type="PANTHER" id="PTHR42776">
    <property type="entry name" value="SERINE PEPTIDASE S9 FAMILY MEMBER"/>
    <property type="match status" value="1"/>
</dbReference>